<dbReference type="SUPFAM" id="SSF46689">
    <property type="entry name" value="Homeodomain-like"/>
    <property type="match status" value="1"/>
</dbReference>
<evidence type="ECO:0000313" key="10">
    <source>
        <dbReference type="Proteomes" id="UP000618382"/>
    </source>
</evidence>
<dbReference type="EMBL" id="JACCBK010000001">
    <property type="protein sequence ID" value="NYD87076.1"/>
    <property type="molecule type" value="Genomic_DNA"/>
</dbReference>
<dbReference type="InterPro" id="IPR036271">
    <property type="entry name" value="Tet_transcr_reg_TetR-rel_C_sf"/>
</dbReference>
<dbReference type="Proteomes" id="UP000577956">
    <property type="component" value="Unassembled WGS sequence"/>
</dbReference>
<evidence type="ECO:0000313" key="8">
    <source>
        <dbReference type="EMBL" id="NYD87076.1"/>
    </source>
</evidence>
<evidence type="ECO:0000256" key="2">
    <source>
        <dbReference type="ARBA" id="ARBA00023015"/>
    </source>
</evidence>
<dbReference type="InterPro" id="IPR039538">
    <property type="entry name" value="BetI_C"/>
</dbReference>
<evidence type="ECO:0000256" key="4">
    <source>
        <dbReference type="ARBA" id="ARBA00023163"/>
    </source>
</evidence>
<feature type="DNA-binding region" description="H-T-H motif" evidence="5">
    <location>
        <begin position="36"/>
        <end position="55"/>
    </location>
</feature>
<dbReference type="Proteomes" id="UP000618382">
    <property type="component" value="Unassembled WGS sequence"/>
</dbReference>
<dbReference type="EMBL" id="BONN01000003">
    <property type="protein sequence ID" value="GIG32138.1"/>
    <property type="molecule type" value="Genomic_DNA"/>
</dbReference>
<protein>
    <submittedName>
        <fullName evidence="8">AcrR family transcriptional regulator</fullName>
    </submittedName>
    <submittedName>
        <fullName evidence="7">TetR family transcriptional regulator</fullName>
    </submittedName>
</protein>
<dbReference type="Gene3D" id="1.10.357.10">
    <property type="entry name" value="Tetracycline Repressor, domain 2"/>
    <property type="match status" value="1"/>
</dbReference>
<comment type="caution">
    <text evidence="8">The sequence shown here is derived from an EMBL/GenBank/DDBJ whole genome shotgun (WGS) entry which is preliminary data.</text>
</comment>
<dbReference type="GO" id="GO:0000976">
    <property type="term" value="F:transcription cis-regulatory region binding"/>
    <property type="evidence" value="ECO:0007669"/>
    <property type="project" value="TreeGrafter"/>
</dbReference>
<feature type="domain" description="HTH tetR-type" evidence="6">
    <location>
        <begin position="13"/>
        <end position="73"/>
    </location>
</feature>
<dbReference type="PRINTS" id="PR00455">
    <property type="entry name" value="HTHTETR"/>
</dbReference>
<dbReference type="PROSITE" id="PS50977">
    <property type="entry name" value="HTH_TETR_2"/>
    <property type="match status" value="1"/>
</dbReference>
<evidence type="ECO:0000256" key="1">
    <source>
        <dbReference type="ARBA" id="ARBA00022491"/>
    </source>
</evidence>
<dbReference type="Pfam" id="PF13977">
    <property type="entry name" value="TetR_C_6"/>
    <property type="match status" value="1"/>
</dbReference>
<evidence type="ECO:0000256" key="5">
    <source>
        <dbReference type="PROSITE-ProRule" id="PRU00335"/>
    </source>
</evidence>
<keyword evidence="10" id="KW-1185">Reference proteome</keyword>
<evidence type="ECO:0000256" key="3">
    <source>
        <dbReference type="ARBA" id="ARBA00023125"/>
    </source>
</evidence>
<proteinExistence type="predicted"/>
<dbReference type="RefSeq" id="WP_140459540.1">
    <property type="nucleotide sequence ID" value="NZ_BAABFI010000009.1"/>
</dbReference>
<dbReference type="InterPro" id="IPR009057">
    <property type="entry name" value="Homeodomain-like_sf"/>
</dbReference>
<dbReference type="PANTHER" id="PTHR30055">
    <property type="entry name" value="HTH-TYPE TRANSCRIPTIONAL REGULATOR RUTR"/>
    <property type="match status" value="1"/>
</dbReference>
<dbReference type="SUPFAM" id="SSF48498">
    <property type="entry name" value="Tetracyclin repressor-like, C-terminal domain"/>
    <property type="match status" value="1"/>
</dbReference>
<dbReference type="GO" id="GO:0003700">
    <property type="term" value="F:DNA-binding transcription factor activity"/>
    <property type="evidence" value="ECO:0007669"/>
    <property type="project" value="TreeGrafter"/>
</dbReference>
<dbReference type="InterPro" id="IPR050109">
    <property type="entry name" value="HTH-type_TetR-like_transc_reg"/>
</dbReference>
<organism evidence="8 9">
    <name type="scientific">Cellulomonas oligotrophica</name>
    <dbReference type="NCBI Taxonomy" id="931536"/>
    <lineage>
        <taxon>Bacteria</taxon>
        <taxon>Bacillati</taxon>
        <taxon>Actinomycetota</taxon>
        <taxon>Actinomycetes</taxon>
        <taxon>Micrococcales</taxon>
        <taxon>Cellulomonadaceae</taxon>
        <taxon>Cellulomonas</taxon>
    </lineage>
</organism>
<evidence type="ECO:0000259" key="6">
    <source>
        <dbReference type="PROSITE" id="PS50977"/>
    </source>
</evidence>
<dbReference type="Pfam" id="PF00440">
    <property type="entry name" value="TetR_N"/>
    <property type="match status" value="1"/>
</dbReference>
<evidence type="ECO:0000313" key="9">
    <source>
        <dbReference type="Proteomes" id="UP000577956"/>
    </source>
</evidence>
<keyword evidence="1" id="KW-0678">Repressor</keyword>
<name>A0A7Y9FJB6_9CELL</name>
<evidence type="ECO:0000313" key="7">
    <source>
        <dbReference type="EMBL" id="GIG32138.1"/>
    </source>
</evidence>
<dbReference type="PANTHER" id="PTHR30055:SF238">
    <property type="entry name" value="MYCOFACTOCIN BIOSYNTHESIS TRANSCRIPTIONAL REGULATOR MFTR-RELATED"/>
    <property type="match status" value="1"/>
</dbReference>
<reference evidence="7 10" key="2">
    <citation type="submission" date="2021-01" db="EMBL/GenBank/DDBJ databases">
        <title>Whole genome shotgun sequence of Cellulomonas oligotrophica NBRC 109435.</title>
        <authorList>
            <person name="Komaki H."/>
            <person name="Tamura T."/>
        </authorList>
    </citation>
    <scope>NUCLEOTIDE SEQUENCE [LARGE SCALE GENOMIC DNA]</scope>
    <source>
        <strain evidence="7 10">NBRC 109435</strain>
    </source>
</reference>
<dbReference type="AlphaFoldDB" id="A0A7Y9FJB6"/>
<keyword evidence="3 5" id="KW-0238">DNA-binding</keyword>
<sequence length="214" mass="22852">MDERGRARRGSGAERREEVVRAAAAVFAERGYTNGSLAEVAERVGITRAGVLHHVGSKEQLLVEVLEHRDREALRDLEGGRLPSGVALFRYLMGTAEATAADPGLAQGYTVVMGEAVTAGHPAHAWAVERQRFWRAHVADAVQRLGEGVPRATAERAASAILGVMDGLQAQWLLDPGAVDLPEATRFGIEVILAGVVFESRREQVDAGDDAPAG</sequence>
<reference evidence="8 9" key="1">
    <citation type="submission" date="2020-07" db="EMBL/GenBank/DDBJ databases">
        <title>Sequencing the genomes of 1000 actinobacteria strains.</title>
        <authorList>
            <person name="Klenk H.-P."/>
        </authorList>
    </citation>
    <scope>NUCLEOTIDE SEQUENCE [LARGE SCALE GENOMIC DNA]</scope>
    <source>
        <strain evidence="8 9">DSM 24482</strain>
    </source>
</reference>
<keyword evidence="4" id="KW-0804">Transcription</keyword>
<dbReference type="InterPro" id="IPR001647">
    <property type="entry name" value="HTH_TetR"/>
</dbReference>
<gene>
    <name evidence="8" type="ORF">BKA21_002625</name>
    <name evidence="7" type="ORF">Col01nite_12970</name>
</gene>
<accession>A0A7Y9FJB6</accession>
<keyword evidence="2" id="KW-0805">Transcription regulation</keyword>